<evidence type="ECO:0000313" key="1">
    <source>
        <dbReference type="EMBL" id="KAH9630627.1"/>
    </source>
</evidence>
<evidence type="ECO:0000313" key="2">
    <source>
        <dbReference type="Proteomes" id="UP000814243"/>
    </source>
</evidence>
<reference evidence="1" key="1">
    <citation type="journal article" date="2021" name="G3 (Bethesda)">
        <title>Genome and transcriptome analysis of the beet armyworm Spodoptera exigua reveals targets for pest control. .</title>
        <authorList>
            <person name="Simon S."/>
            <person name="Breeschoten T."/>
            <person name="Jansen H.J."/>
            <person name="Dirks R.P."/>
            <person name="Schranz M.E."/>
            <person name="Ros V.I.D."/>
        </authorList>
    </citation>
    <scope>NUCLEOTIDE SEQUENCE</scope>
    <source>
        <strain evidence="1">TB_SE_WUR_2020</strain>
    </source>
</reference>
<gene>
    <name evidence="1" type="ORF">HF086_007051</name>
</gene>
<dbReference type="EMBL" id="JACEFF010000815">
    <property type="protein sequence ID" value="KAH9630627.1"/>
    <property type="molecule type" value="Genomic_DNA"/>
</dbReference>
<dbReference type="Proteomes" id="UP000814243">
    <property type="component" value="Unassembled WGS sequence"/>
</dbReference>
<evidence type="ECO:0008006" key="3">
    <source>
        <dbReference type="Google" id="ProtNLM"/>
    </source>
</evidence>
<dbReference type="AlphaFoldDB" id="A0A922M565"/>
<organism evidence="1 2">
    <name type="scientific">Spodoptera exigua</name>
    <name type="common">Beet armyworm</name>
    <name type="synonym">Noctua fulgens</name>
    <dbReference type="NCBI Taxonomy" id="7107"/>
    <lineage>
        <taxon>Eukaryota</taxon>
        <taxon>Metazoa</taxon>
        <taxon>Ecdysozoa</taxon>
        <taxon>Arthropoda</taxon>
        <taxon>Hexapoda</taxon>
        <taxon>Insecta</taxon>
        <taxon>Pterygota</taxon>
        <taxon>Neoptera</taxon>
        <taxon>Endopterygota</taxon>
        <taxon>Lepidoptera</taxon>
        <taxon>Glossata</taxon>
        <taxon>Ditrysia</taxon>
        <taxon>Noctuoidea</taxon>
        <taxon>Noctuidae</taxon>
        <taxon>Amphipyrinae</taxon>
        <taxon>Spodoptera</taxon>
    </lineage>
</organism>
<sequence>MRERRRYNWKTTQRNLINLVRAYKICDMTRDKTLTEQTWDKISEVLGISAFRCRRMWFSISTIYKRLKLMIIDGELTEMEVRMNYKVAKYLNGMLDFVDPWFTSAHTKQIIKVKNHLATKRTLSILLGYDIDNGSNICSDEIKLSEDPFGRNDEEGNVNNIVISNVTSAVKETDKTKISAPVKLKEDHLKNTFGSNCVDLATFVVKHEFDKLNKYPLSVYMDDLGTAICHLLQPNERRLLIHDIDAIVSDVLQG</sequence>
<proteinExistence type="predicted"/>
<accession>A0A922M565</accession>
<protein>
    <recommendedName>
        <fullName evidence="3">MADF domain-containing protein</fullName>
    </recommendedName>
</protein>
<comment type="caution">
    <text evidence="1">The sequence shown here is derived from an EMBL/GenBank/DDBJ whole genome shotgun (WGS) entry which is preliminary data.</text>
</comment>
<name>A0A922M565_SPOEX</name>